<dbReference type="Proteomes" id="UP000692954">
    <property type="component" value="Unassembled WGS sequence"/>
</dbReference>
<keyword evidence="2" id="KW-1185">Reference proteome</keyword>
<name>A0A8S1RD17_9CILI</name>
<protein>
    <submittedName>
        <fullName evidence="1">Uncharacterized protein</fullName>
    </submittedName>
</protein>
<comment type="caution">
    <text evidence="1">The sequence shown here is derived from an EMBL/GenBank/DDBJ whole genome shotgun (WGS) entry which is preliminary data.</text>
</comment>
<evidence type="ECO:0000313" key="1">
    <source>
        <dbReference type="EMBL" id="CAD8126176.1"/>
    </source>
</evidence>
<sequence length="75" mass="9085">MVRVQQLKNQYLNVKENKLEIVKNNLRNNIKLSSFSMVNQFNINLITIQIRNRQIYGNIEQQEIIEQQQRKVQKQ</sequence>
<accession>A0A8S1RD17</accession>
<gene>
    <name evidence="1" type="ORF">PSON_ATCC_30995.1.T1650068</name>
</gene>
<reference evidence="1" key="1">
    <citation type="submission" date="2021-01" db="EMBL/GenBank/DDBJ databases">
        <authorList>
            <consortium name="Genoscope - CEA"/>
            <person name="William W."/>
        </authorList>
    </citation>
    <scope>NUCLEOTIDE SEQUENCE</scope>
</reference>
<dbReference type="EMBL" id="CAJJDN010000165">
    <property type="protein sequence ID" value="CAD8126176.1"/>
    <property type="molecule type" value="Genomic_DNA"/>
</dbReference>
<proteinExistence type="predicted"/>
<dbReference type="AlphaFoldDB" id="A0A8S1RD17"/>
<organism evidence="1 2">
    <name type="scientific">Paramecium sonneborni</name>
    <dbReference type="NCBI Taxonomy" id="65129"/>
    <lineage>
        <taxon>Eukaryota</taxon>
        <taxon>Sar</taxon>
        <taxon>Alveolata</taxon>
        <taxon>Ciliophora</taxon>
        <taxon>Intramacronucleata</taxon>
        <taxon>Oligohymenophorea</taxon>
        <taxon>Peniculida</taxon>
        <taxon>Parameciidae</taxon>
        <taxon>Paramecium</taxon>
    </lineage>
</organism>
<evidence type="ECO:0000313" key="2">
    <source>
        <dbReference type="Proteomes" id="UP000692954"/>
    </source>
</evidence>